<evidence type="ECO:0000313" key="2">
    <source>
        <dbReference type="Proteomes" id="UP000000602"/>
    </source>
</evidence>
<proteinExistence type="predicted"/>
<sequence>MALSVAVEPVAVTPFCRRYLPSVMAEGDWRLVGLEAGVEHLGRGTVGHFVGRQLTHSAKTASVAQERLIVCHRDA</sequence>
<keyword evidence="2" id="KW-1185">Reference proteome</keyword>
<gene>
    <name evidence="1" type="ordered locus">DP0202</name>
</gene>
<dbReference type="Proteomes" id="UP000000602">
    <property type="component" value="Chromosome"/>
</dbReference>
<dbReference type="RefSeq" id="WP_011187447.1">
    <property type="nucleotide sequence ID" value="NC_006138.1"/>
</dbReference>
<dbReference type="EMBL" id="CR522870">
    <property type="protein sequence ID" value="CAG34931.1"/>
    <property type="molecule type" value="Genomic_DNA"/>
</dbReference>
<evidence type="ECO:0000313" key="1">
    <source>
        <dbReference type="EMBL" id="CAG34931.1"/>
    </source>
</evidence>
<name>Q6ARU4_DESPS</name>
<dbReference type="KEGG" id="dps:DP0202"/>
<accession>Q6ARU4</accession>
<dbReference type="HOGENOM" id="CLU_2665169_0_0_7"/>
<organism evidence="1 2">
    <name type="scientific">Desulfotalea psychrophila (strain LSv54 / DSM 12343)</name>
    <dbReference type="NCBI Taxonomy" id="177439"/>
    <lineage>
        <taxon>Bacteria</taxon>
        <taxon>Pseudomonadati</taxon>
        <taxon>Thermodesulfobacteriota</taxon>
        <taxon>Desulfobulbia</taxon>
        <taxon>Desulfobulbales</taxon>
        <taxon>Desulfocapsaceae</taxon>
        <taxon>Desulfotalea</taxon>
    </lineage>
</organism>
<reference evidence="2" key="1">
    <citation type="journal article" date="2004" name="Environ. Microbiol.">
        <title>The genome of Desulfotalea psychrophila, a sulfate-reducing bacterium from permanently cold Arctic sediments.</title>
        <authorList>
            <person name="Rabus R."/>
            <person name="Ruepp A."/>
            <person name="Frickey T."/>
            <person name="Rattei T."/>
            <person name="Fartmann B."/>
            <person name="Stark M."/>
            <person name="Bauer M."/>
            <person name="Zibat A."/>
            <person name="Lombardot T."/>
            <person name="Becker I."/>
            <person name="Amann J."/>
            <person name="Gellner K."/>
            <person name="Teeling H."/>
            <person name="Leuschner W.D."/>
            <person name="Gloeckner F.-O."/>
            <person name="Lupas A.N."/>
            <person name="Amann R."/>
            <person name="Klenk H.-P."/>
        </authorList>
    </citation>
    <scope>NUCLEOTIDE SEQUENCE [LARGE SCALE GENOMIC DNA]</scope>
    <source>
        <strain evidence="2">DSM 12343 / LSv54</strain>
    </source>
</reference>
<dbReference type="AlphaFoldDB" id="Q6ARU4"/>
<dbReference type="eggNOG" id="COG3640">
    <property type="taxonomic scope" value="Bacteria"/>
</dbReference>
<protein>
    <submittedName>
        <fullName evidence="1">Uncharacterized protein</fullName>
    </submittedName>
</protein>